<evidence type="ECO:0000313" key="2">
    <source>
        <dbReference type="Proteomes" id="UP000657918"/>
    </source>
</evidence>
<gene>
    <name evidence="1" type="ORF">SADUNF_Sadunf09G0132800</name>
</gene>
<protein>
    <submittedName>
        <fullName evidence="1">Uncharacterized protein</fullName>
    </submittedName>
</protein>
<evidence type="ECO:0000313" key="1">
    <source>
        <dbReference type="EMBL" id="KAF9676382.1"/>
    </source>
</evidence>
<organism evidence="1 2">
    <name type="scientific">Salix dunnii</name>
    <dbReference type="NCBI Taxonomy" id="1413687"/>
    <lineage>
        <taxon>Eukaryota</taxon>
        <taxon>Viridiplantae</taxon>
        <taxon>Streptophyta</taxon>
        <taxon>Embryophyta</taxon>
        <taxon>Tracheophyta</taxon>
        <taxon>Spermatophyta</taxon>
        <taxon>Magnoliopsida</taxon>
        <taxon>eudicotyledons</taxon>
        <taxon>Gunneridae</taxon>
        <taxon>Pentapetalae</taxon>
        <taxon>rosids</taxon>
        <taxon>fabids</taxon>
        <taxon>Malpighiales</taxon>
        <taxon>Salicaceae</taxon>
        <taxon>Saliceae</taxon>
        <taxon>Salix</taxon>
    </lineage>
</organism>
<dbReference type="EMBL" id="JADGMS010000009">
    <property type="protein sequence ID" value="KAF9676382.1"/>
    <property type="molecule type" value="Genomic_DNA"/>
</dbReference>
<reference evidence="1 2" key="1">
    <citation type="submission" date="2020-10" db="EMBL/GenBank/DDBJ databases">
        <title>Plant Genome Project.</title>
        <authorList>
            <person name="Zhang R.-G."/>
        </authorList>
    </citation>
    <scope>NUCLEOTIDE SEQUENCE [LARGE SCALE GENOMIC DNA]</scope>
    <source>
        <strain evidence="1">FAFU-HL-1</strain>
        <tissue evidence="1">Leaf</tissue>
    </source>
</reference>
<dbReference type="Proteomes" id="UP000657918">
    <property type="component" value="Unassembled WGS sequence"/>
</dbReference>
<dbReference type="AlphaFoldDB" id="A0A835JS44"/>
<keyword evidence="2" id="KW-1185">Reference proteome</keyword>
<sequence>MVLTFTGSLTHHANACNLIKAKPLTGIRKRRRNLFAGLSVTKAEISARVMGVPVTLLVSCKKRTSSVTQT</sequence>
<comment type="caution">
    <text evidence="1">The sequence shown here is derived from an EMBL/GenBank/DDBJ whole genome shotgun (WGS) entry which is preliminary data.</text>
</comment>
<proteinExistence type="predicted"/>
<name>A0A835JS44_9ROSI</name>
<accession>A0A835JS44</accession>